<dbReference type="EMBL" id="SZQA01000025">
    <property type="protein sequence ID" value="TKK85764.1"/>
    <property type="molecule type" value="Genomic_DNA"/>
</dbReference>
<keyword evidence="2" id="KW-0805">Transcription regulation</keyword>
<protein>
    <recommendedName>
        <fullName evidence="8">Sigma-70 family RNA polymerase sigma factor</fullName>
    </recommendedName>
</protein>
<sequence length="159" mass="18028">MNMHFRAVGRYLAAKGYDSAVVDDARQHAFIQSWGKMKAGDWHTIENPGAWLRKVALRQASRSHSPTRRRELPLTPHENALATDDPGEAVIAALITEEAMRSLDPMSRIVATMDRDGFTSHEIAERLSISEQKVRDLRKRYLKQLRRFFLKQSAGEVGG</sequence>
<dbReference type="GO" id="GO:0016987">
    <property type="term" value="F:sigma factor activity"/>
    <property type="evidence" value="ECO:0007669"/>
    <property type="project" value="UniProtKB-KW"/>
</dbReference>
<evidence type="ECO:0000256" key="4">
    <source>
        <dbReference type="ARBA" id="ARBA00023125"/>
    </source>
</evidence>
<proteinExistence type="inferred from homology"/>
<dbReference type="GO" id="GO:0003677">
    <property type="term" value="F:DNA binding"/>
    <property type="evidence" value="ECO:0007669"/>
    <property type="project" value="UniProtKB-KW"/>
</dbReference>
<evidence type="ECO:0000313" key="6">
    <source>
        <dbReference type="EMBL" id="TKK85764.1"/>
    </source>
</evidence>
<evidence type="ECO:0000256" key="1">
    <source>
        <dbReference type="ARBA" id="ARBA00010641"/>
    </source>
</evidence>
<dbReference type="AlphaFoldDB" id="A0A4U3MC86"/>
<evidence type="ECO:0000313" key="7">
    <source>
        <dbReference type="Proteomes" id="UP000308705"/>
    </source>
</evidence>
<comment type="caution">
    <text evidence="6">The sequence shown here is derived from an EMBL/GenBank/DDBJ whole genome shotgun (WGS) entry which is preliminary data.</text>
</comment>
<reference evidence="6 7" key="1">
    <citation type="submission" date="2019-04" db="EMBL/GenBank/DDBJ databases">
        <title>Herbidospora sp. NEAU-GS14.nov., a novel actinomycete isolated from soil.</title>
        <authorList>
            <person name="Han L."/>
        </authorList>
    </citation>
    <scope>NUCLEOTIDE SEQUENCE [LARGE SCALE GENOMIC DNA]</scope>
    <source>
        <strain evidence="6 7">NEAU-GS14</strain>
    </source>
</reference>
<name>A0A4U3MC86_9ACTN</name>
<dbReference type="InterPro" id="IPR039425">
    <property type="entry name" value="RNA_pol_sigma-70-like"/>
</dbReference>
<organism evidence="6 7">
    <name type="scientific">Herbidospora galbida</name>
    <dbReference type="NCBI Taxonomy" id="2575442"/>
    <lineage>
        <taxon>Bacteria</taxon>
        <taxon>Bacillati</taxon>
        <taxon>Actinomycetota</taxon>
        <taxon>Actinomycetes</taxon>
        <taxon>Streptosporangiales</taxon>
        <taxon>Streptosporangiaceae</taxon>
        <taxon>Herbidospora</taxon>
    </lineage>
</organism>
<evidence type="ECO:0000256" key="2">
    <source>
        <dbReference type="ARBA" id="ARBA00023015"/>
    </source>
</evidence>
<dbReference type="SUPFAM" id="SSF88946">
    <property type="entry name" value="Sigma2 domain of RNA polymerase sigma factors"/>
    <property type="match status" value="1"/>
</dbReference>
<dbReference type="SUPFAM" id="SSF88659">
    <property type="entry name" value="Sigma3 and sigma4 domains of RNA polymerase sigma factors"/>
    <property type="match status" value="1"/>
</dbReference>
<accession>A0A4U3MC86</accession>
<dbReference type="InterPro" id="IPR036388">
    <property type="entry name" value="WH-like_DNA-bd_sf"/>
</dbReference>
<evidence type="ECO:0000256" key="5">
    <source>
        <dbReference type="ARBA" id="ARBA00023163"/>
    </source>
</evidence>
<dbReference type="Proteomes" id="UP000308705">
    <property type="component" value="Unassembled WGS sequence"/>
</dbReference>
<evidence type="ECO:0008006" key="8">
    <source>
        <dbReference type="Google" id="ProtNLM"/>
    </source>
</evidence>
<dbReference type="GO" id="GO:0006352">
    <property type="term" value="P:DNA-templated transcription initiation"/>
    <property type="evidence" value="ECO:0007669"/>
    <property type="project" value="InterPro"/>
</dbReference>
<evidence type="ECO:0000256" key="3">
    <source>
        <dbReference type="ARBA" id="ARBA00023082"/>
    </source>
</evidence>
<dbReference type="InterPro" id="IPR013324">
    <property type="entry name" value="RNA_pol_sigma_r3/r4-like"/>
</dbReference>
<comment type="similarity">
    <text evidence="1">Belongs to the sigma-70 factor family. ECF subfamily.</text>
</comment>
<keyword evidence="5" id="KW-0804">Transcription</keyword>
<gene>
    <name evidence="6" type="ORF">FDA94_24325</name>
</gene>
<dbReference type="OrthoDB" id="3608473at2"/>
<dbReference type="PANTHER" id="PTHR43133:SF8">
    <property type="entry name" value="RNA POLYMERASE SIGMA FACTOR HI_1459-RELATED"/>
    <property type="match status" value="1"/>
</dbReference>
<dbReference type="PANTHER" id="PTHR43133">
    <property type="entry name" value="RNA POLYMERASE ECF-TYPE SIGMA FACTO"/>
    <property type="match status" value="1"/>
</dbReference>
<dbReference type="Gene3D" id="1.10.10.10">
    <property type="entry name" value="Winged helix-like DNA-binding domain superfamily/Winged helix DNA-binding domain"/>
    <property type="match status" value="1"/>
</dbReference>
<keyword evidence="7" id="KW-1185">Reference proteome</keyword>
<keyword evidence="4" id="KW-0238">DNA-binding</keyword>
<dbReference type="InterPro" id="IPR013325">
    <property type="entry name" value="RNA_pol_sigma_r2"/>
</dbReference>
<keyword evidence="3" id="KW-0731">Sigma factor</keyword>
<dbReference type="RefSeq" id="WP_137249386.1">
    <property type="nucleotide sequence ID" value="NZ_SZQA01000025.1"/>
</dbReference>